<proteinExistence type="predicted"/>
<dbReference type="GO" id="GO:0010088">
    <property type="term" value="P:phloem development"/>
    <property type="evidence" value="ECO:0007669"/>
    <property type="project" value="InterPro"/>
</dbReference>
<feature type="domain" description="Sieve element occlusion N-terminal" evidence="1">
    <location>
        <begin position="26"/>
        <end position="106"/>
    </location>
</feature>
<dbReference type="InterPro" id="IPR027944">
    <property type="entry name" value="SEO_C"/>
</dbReference>
<protein>
    <submittedName>
        <fullName evidence="3">Uncharacterized protein</fullName>
    </submittedName>
</protein>
<accession>A0AAV1RJI1</accession>
<name>A0AAV1RJI1_9ROSI</name>
<feature type="domain" description="Sieve element occlusion C-terminal" evidence="2">
    <location>
        <begin position="486"/>
        <end position="722"/>
    </location>
</feature>
<dbReference type="PANTHER" id="PTHR33232">
    <property type="entry name" value="PROTEIN SIEVE ELEMENT OCCLUSION B-LIKE"/>
    <property type="match status" value="1"/>
</dbReference>
<organism evidence="3 4">
    <name type="scientific">Dovyalis caffra</name>
    <dbReference type="NCBI Taxonomy" id="77055"/>
    <lineage>
        <taxon>Eukaryota</taxon>
        <taxon>Viridiplantae</taxon>
        <taxon>Streptophyta</taxon>
        <taxon>Embryophyta</taxon>
        <taxon>Tracheophyta</taxon>
        <taxon>Spermatophyta</taxon>
        <taxon>Magnoliopsida</taxon>
        <taxon>eudicotyledons</taxon>
        <taxon>Gunneridae</taxon>
        <taxon>Pentapetalae</taxon>
        <taxon>rosids</taxon>
        <taxon>fabids</taxon>
        <taxon>Malpighiales</taxon>
        <taxon>Salicaceae</taxon>
        <taxon>Flacourtieae</taxon>
        <taxon>Dovyalis</taxon>
    </lineage>
</organism>
<evidence type="ECO:0000313" key="3">
    <source>
        <dbReference type="EMBL" id="CAK7336581.1"/>
    </source>
</evidence>
<dbReference type="AlphaFoldDB" id="A0AAV1RJI1"/>
<reference evidence="3 4" key="1">
    <citation type="submission" date="2024-01" db="EMBL/GenBank/DDBJ databases">
        <authorList>
            <person name="Waweru B."/>
        </authorList>
    </citation>
    <scope>NUCLEOTIDE SEQUENCE [LARGE SCALE GENOMIC DNA]</scope>
</reference>
<sequence length="841" mass="94824">MATNIIQSTPTMNQVIPSELWVSLESDDSTIMKVVRASHAPDGRKVDVKPMLRIIDNILLCAAPAIAEGTYEDKTLLDEGKISLPDADAKLKTLASIIKKVSSELFSYNNLFLSGTFKADSNINQTISAYGVKMDCKCTCSGGRDVHATIMVLLDTLSSYSWDAKVVLTVAAFIVKYGPELFLFTSPNANNSGLAHSMTLLKKLRDITEHTKLSKPKIDAIIGLFKGIMGVTKCIVELHDLPPESIATDETPMSNAMAFIPKAAYWTILSVVVCASYIPRLSGSEESTTELWDLQRLASAGTKILMTLKHHITICKEYVDEKCKTAYWELVQIINSTHSDNLTILRTLFFVKGGKQYLVDRTGKRIYVEDLREKNVLLLISGLDLSKEEIDTLGKLYQEAQTKGEVEYKVVWIPIVEKTISWDQEKQQKIEQLLSLMPWYAVPEPSKIRAEVIKYIKRQGKVRSLNALDMLLIWGNKAFSSIYSEKEESIWEARKTWTLELLLGGLDNNFSQVLDWTKQGTTVCLYGGEDIEWIREFTKATKEVVKNINSAGTSFELVYVGKSNAIKEVGSINSIIDAENLSRYWIDLTSVWFFWTRLESILYLKMQQGKNFKNDRIMQELTTLLSHDGSDKGWALLCKGSSEMALARGDVALKSMKEFSEWKDAAIQNGFFQALSSYFQKSQKVQRCRRVILSGNRWEIPSKKLSSEGCECSMEKCFMYRCYLCVLVLGCDLIRDALPRFHALPQSFWTAHDLFDELSKLNLPVFLCCWWLFASYEAGGDDSVGKYTNLFIDYKGQICYLSRKAGPIVKEGVRIAPPCSFSVCTVCMQVVCSDILRPNVE</sequence>
<keyword evidence="4" id="KW-1185">Reference proteome</keyword>
<dbReference type="InterPro" id="IPR027942">
    <property type="entry name" value="SEO_N"/>
</dbReference>
<dbReference type="Pfam" id="PF14576">
    <property type="entry name" value="SEO_N"/>
    <property type="match status" value="2"/>
</dbReference>
<dbReference type="EMBL" id="CAWUPB010001009">
    <property type="protein sequence ID" value="CAK7336581.1"/>
    <property type="molecule type" value="Genomic_DNA"/>
</dbReference>
<evidence type="ECO:0000259" key="1">
    <source>
        <dbReference type="Pfam" id="PF14576"/>
    </source>
</evidence>
<dbReference type="Proteomes" id="UP001314170">
    <property type="component" value="Unassembled WGS sequence"/>
</dbReference>
<dbReference type="PANTHER" id="PTHR33232:SF20">
    <property type="entry name" value="PROTEIN SIEVE ELEMENT OCCLUSION B-LIKE"/>
    <property type="match status" value="1"/>
</dbReference>
<evidence type="ECO:0000313" key="4">
    <source>
        <dbReference type="Proteomes" id="UP001314170"/>
    </source>
</evidence>
<comment type="caution">
    <text evidence="3">The sequence shown here is derived from an EMBL/GenBank/DDBJ whole genome shotgun (WGS) entry which is preliminary data.</text>
</comment>
<feature type="domain" description="Sieve element occlusion N-terminal" evidence="1">
    <location>
        <begin position="134"/>
        <end position="338"/>
    </location>
</feature>
<evidence type="ECO:0000259" key="2">
    <source>
        <dbReference type="Pfam" id="PF14577"/>
    </source>
</evidence>
<dbReference type="Pfam" id="PF14577">
    <property type="entry name" value="SEO_C"/>
    <property type="match status" value="1"/>
</dbReference>
<dbReference type="InterPro" id="IPR039299">
    <property type="entry name" value="SEOA"/>
</dbReference>
<gene>
    <name evidence="3" type="ORF">DCAF_LOCUS11590</name>
</gene>